<feature type="domain" description="LysM" evidence="8">
    <location>
        <begin position="499"/>
        <end position="542"/>
    </location>
</feature>
<dbReference type="OrthoDB" id="9806267at2"/>
<evidence type="ECO:0000256" key="1">
    <source>
        <dbReference type="ARBA" id="ARBA00001561"/>
    </source>
</evidence>
<feature type="region of interest" description="Disordered" evidence="6">
    <location>
        <begin position="221"/>
        <end position="243"/>
    </location>
</feature>
<feature type="chain" id="PRO_5003226748" description="N-acetylmuramoyl-L-alanine amidase" evidence="7">
    <location>
        <begin position="27"/>
        <end position="544"/>
    </location>
</feature>
<dbReference type="STRING" id="762983.HMPREF9444_01037"/>
<dbReference type="SMART" id="SM00646">
    <property type="entry name" value="Ami_3"/>
    <property type="match status" value="1"/>
</dbReference>
<dbReference type="GO" id="GO:0071555">
    <property type="term" value="P:cell wall organization"/>
    <property type="evidence" value="ECO:0007669"/>
    <property type="project" value="UniProtKB-KW"/>
</dbReference>
<keyword evidence="5" id="KW-0961">Cell wall biogenesis/degradation</keyword>
<name>E8LK00_SUCHY</name>
<feature type="signal peptide" evidence="7">
    <location>
        <begin position="1"/>
        <end position="26"/>
    </location>
</feature>
<dbReference type="Gene3D" id="3.40.630.40">
    <property type="entry name" value="Zn-dependent exopeptidases"/>
    <property type="match status" value="1"/>
</dbReference>
<protein>
    <recommendedName>
        <fullName evidence="3">N-acetylmuramoyl-L-alanine amidase</fullName>
        <ecNumber evidence="3">3.5.1.28</ecNumber>
    </recommendedName>
</protein>
<keyword evidence="4 9" id="KW-0378">Hydrolase</keyword>
<comment type="caution">
    <text evidence="9">The sequence shown here is derived from an EMBL/GenBank/DDBJ whole genome shotgun (WGS) entry which is preliminary data.</text>
</comment>
<keyword evidence="10" id="KW-1185">Reference proteome</keyword>
<dbReference type="GO" id="GO:0030288">
    <property type="term" value="C:outer membrane-bounded periplasmic space"/>
    <property type="evidence" value="ECO:0007669"/>
    <property type="project" value="TreeGrafter"/>
</dbReference>
<comment type="similarity">
    <text evidence="2">Belongs to the N-acetylmuramoyl-L-alanine amidase 3 family.</text>
</comment>
<dbReference type="CDD" id="cd00118">
    <property type="entry name" value="LysM"/>
    <property type="match status" value="1"/>
</dbReference>
<dbReference type="Pfam" id="PF01476">
    <property type="entry name" value="LysM"/>
    <property type="match status" value="1"/>
</dbReference>
<dbReference type="SUPFAM" id="SSF54106">
    <property type="entry name" value="LysM domain"/>
    <property type="match status" value="1"/>
</dbReference>
<dbReference type="EC" id="3.5.1.28" evidence="3"/>
<dbReference type="eggNOG" id="COG0860">
    <property type="taxonomic scope" value="Bacteria"/>
</dbReference>
<sequence>MLKLIKLFCVVVWCVFSVVFGSTAMADSINNVRAFANADKTRVVFDLDYNARFSTALNDGGKTFVIRINKVSNPVSSPISFSVQANSVIKKVLRNIQKNDVRYIFTLENSDKPNVFMLAPQDGYSYRLVVDFPHLKKTVAASNEIRVISQESAQDLKGKNRGAGAYVAQVVTPDKADRAEDALLNKMGKVGDDGIRTLTPAEVQAYEKLLEELREQYAKTPVIEDNSPEESVPEAKAPPPPKVIMSDPDPFIIAVDAGHGGKDPGAIGKRGVREKNVTLAIAQELARYINSNKQFRARLIRSKDVFVDLNRRSEIARRYKADILISIHADSVASGSSARGASVWVLSNNRAKRENRKLLKDSGKSSRLLGGAGEVISDRDQNPYLAATILDMSSDNARSDGYMLGEEILKKLGSFTRLHNRKPIHASLAVLKSPDIPSLLIETGFLSNRYEEIQLNQPNYQKQIAYRIYQGIKTYYAKYPAQRFKSRQESALRASLPERDHVVQKGEYLTKIARHYGVSVSAIRQRNNLKSDTLKVGQLLIIPK</sequence>
<dbReference type="InterPro" id="IPR002508">
    <property type="entry name" value="MurNAc-LAA_cat"/>
</dbReference>
<keyword evidence="7" id="KW-0732">Signal</keyword>
<evidence type="ECO:0000256" key="5">
    <source>
        <dbReference type="ARBA" id="ARBA00023316"/>
    </source>
</evidence>
<dbReference type="Gene3D" id="3.10.350.10">
    <property type="entry name" value="LysM domain"/>
    <property type="match status" value="1"/>
</dbReference>
<reference evidence="9 10" key="1">
    <citation type="submission" date="2011-01" db="EMBL/GenBank/DDBJ databases">
        <authorList>
            <person name="Weinstock G."/>
            <person name="Sodergren E."/>
            <person name="Clifton S."/>
            <person name="Fulton L."/>
            <person name="Fulton B."/>
            <person name="Courtney L."/>
            <person name="Fronick C."/>
            <person name="Harrison M."/>
            <person name="Strong C."/>
            <person name="Farmer C."/>
            <person name="Delahaunty K."/>
            <person name="Markovic C."/>
            <person name="Hall O."/>
            <person name="Minx P."/>
            <person name="Tomlinson C."/>
            <person name="Mitreva M."/>
            <person name="Hou S."/>
            <person name="Chen J."/>
            <person name="Wollam A."/>
            <person name="Pepin K.H."/>
            <person name="Johnson M."/>
            <person name="Bhonagiri V."/>
            <person name="Zhang X."/>
            <person name="Suruliraj S."/>
            <person name="Warren W."/>
            <person name="Chinwalla A."/>
            <person name="Mardis E.R."/>
            <person name="Wilson R.K."/>
        </authorList>
    </citation>
    <scope>NUCLEOTIDE SEQUENCE [LARGE SCALE GENOMIC DNA]</scope>
    <source>
        <strain evidence="10">DSM 22608 / JCM 16073 / KCTC 15190 / YIT 12066</strain>
    </source>
</reference>
<dbReference type="RefSeq" id="WP_009143238.1">
    <property type="nucleotide sequence ID" value="NZ_GL830988.1"/>
</dbReference>
<dbReference type="InterPro" id="IPR036779">
    <property type="entry name" value="LysM_dom_sf"/>
</dbReference>
<dbReference type="GO" id="GO:0008745">
    <property type="term" value="F:N-acetylmuramoyl-L-alanine amidase activity"/>
    <property type="evidence" value="ECO:0007669"/>
    <property type="project" value="UniProtKB-EC"/>
</dbReference>
<accession>E8LK00</accession>
<dbReference type="SUPFAM" id="SSF53187">
    <property type="entry name" value="Zn-dependent exopeptidases"/>
    <property type="match status" value="1"/>
</dbReference>
<organism evidence="9 10">
    <name type="scientific">Succinatimonas hippei (strain DSM 22608 / JCM 16073 / KCTC 15190 / YIT 12066)</name>
    <dbReference type="NCBI Taxonomy" id="762983"/>
    <lineage>
        <taxon>Bacteria</taxon>
        <taxon>Pseudomonadati</taxon>
        <taxon>Pseudomonadota</taxon>
        <taxon>Gammaproteobacteria</taxon>
        <taxon>Aeromonadales</taxon>
        <taxon>Succinivibrionaceae</taxon>
        <taxon>Succinatimonas</taxon>
    </lineage>
</organism>
<dbReference type="Proteomes" id="UP000018458">
    <property type="component" value="Unassembled WGS sequence"/>
</dbReference>
<dbReference type="Pfam" id="PF01520">
    <property type="entry name" value="Amidase_3"/>
    <property type="match status" value="1"/>
</dbReference>
<proteinExistence type="inferred from homology"/>
<dbReference type="GO" id="GO:0009253">
    <property type="term" value="P:peptidoglycan catabolic process"/>
    <property type="evidence" value="ECO:0007669"/>
    <property type="project" value="InterPro"/>
</dbReference>
<dbReference type="AlphaFoldDB" id="E8LK00"/>
<evidence type="ECO:0000256" key="3">
    <source>
        <dbReference type="ARBA" id="ARBA00011901"/>
    </source>
</evidence>
<evidence type="ECO:0000256" key="6">
    <source>
        <dbReference type="SAM" id="MobiDB-lite"/>
    </source>
</evidence>
<dbReference type="CDD" id="cd02696">
    <property type="entry name" value="MurNAc-LAA"/>
    <property type="match status" value="1"/>
</dbReference>
<dbReference type="Gene3D" id="2.60.40.3500">
    <property type="match status" value="1"/>
</dbReference>
<dbReference type="InterPro" id="IPR050695">
    <property type="entry name" value="N-acetylmuramoyl_amidase_3"/>
</dbReference>
<dbReference type="PANTHER" id="PTHR30404:SF6">
    <property type="entry name" value="N-ACETYLMURAMOYL-L-ALANINE AMIDASE AMIB"/>
    <property type="match status" value="1"/>
</dbReference>
<dbReference type="InterPro" id="IPR018392">
    <property type="entry name" value="LysM"/>
</dbReference>
<dbReference type="HOGENOM" id="CLU_014322_2_3_6"/>
<dbReference type="EMBL" id="AEVO01000051">
    <property type="protein sequence ID" value="EFY07116.1"/>
    <property type="molecule type" value="Genomic_DNA"/>
</dbReference>
<evidence type="ECO:0000256" key="7">
    <source>
        <dbReference type="SAM" id="SignalP"/>
    </source>
</evidence>
<dbReference type="SMART" id="SM00257">
    <property type="entry name" value="LysM"/>
    <property type="match status" value="1"/>
</dbReference>
<evidence type="ECO:0000313" key="9">
    <source>
        <dbReference type="EMBL" id="EFY07116.1"/>
    </source>
</evidence>
<evidence type="ECO:0000256" key="2">
    <source>
        <dbReference type="ARBA" id="ARBA00010860"/>
    </source>
</evidence>
<evidence type="ECO:0000313" key="10">
    <source>
        <dbReference type="Proteomes" id="UP000018458"/>
    </source>
</evidence>
<gene>
    <name evidence="9" type="ORF">HMPREF9444_01037</name>
</gene>
<dbReference type="PANTHER" id="PTHR30404">
    <property type="entry name" value="N-ACETYLMURAMOYL-L-ALANINE AMIDASE"/>
    <property type="match status" value="1"/>
</dbReference>
<evidence type="ECO:0000256" key="4">
    <source>
        <dbReference type="ARBA" id="ARBA00022801"/>
    </source>
</evidence>
<evidence type="ECO:0000259" key="8">
    <source>
        <dbReference type="PROSITE" id="PS51782"/>
    </source>
</evidence>
<dbReference type="PROSITE" id="PS51782">
    <property type="entry name" value="LYSM"/>
    <property type="match status" value="1"/>
</dbReference>
<comment type="catalytic activity">
    <reaction evidence="1">
        <text>Hydrolyzes the link between N-acetylmuramoyl residues and L-amino acid residues in certain cell-wall glycopeptides.</text>
        <dbReference type="EC" id="3.5.1.28"/>
    </reaction>
</comment>